<accession>A0A821I0Y8</accession>
<feature type="region of interest" description="Disordered" evidence="1">
    <location>
        <begin position="119"/>
        <end position="198"/>
    </location>
</feature>
<dbReference type="Proteomes" id="UP000663873">
    <property type="component" value="Unassembled WGS sequence"/>
</dbReference>
<dbReference type="AlphaFoldDB" id="A0A821I0Y8"/>
<reference evidence="2" key="1">
    <citation type="submission" date="2021-02" db="EMBL/GenBank/DDBJ databases">
        <authorList>
            <person name="Nowell W R."/>
        </authorList>
    </citation>
    <scope>NUCLEOTIDE SEQUENCE</scope>
</reference>
<gene>
    <name evidence="2" type="ORF">UJA718_LOCUS35718</name>
</gene>
<evidence type="ECO:0000313" key="3">
    <source>
        <dbReference type="Proteomes" id="UP000663873"/>
    </source>
</evidence>
<dbReference type="EMBL" id="CAJOBP010033703">
    <property type="protein sequence ID" value="CAF4690367.1"/>
    <property type="molecule type" value="Genomic_DNA"/>
</dbReference>
<protein>
    <submittedName>
        <fullName evidence="2">Uncharacterized protein</fullName>
    </submittedName>
</protein>
<evidence type="ECO:0000313" key="2">
    <source>
        <dbReference type="EMBL" id="CAF4690367.1"/>
    </source>
</evidence>
<sequence>MSNYSLVPSYNGMISNMSNIGLSNLPILHNRSMVDSNLLLSNQSLALSLSKQGNVHKRSSNHDKLRSNRDARLSKIGAPRSKIDTRRSDTNAALSRLNKLLSNIDEINESTLKRRRSPLRLNETSANTHIDSDSEDVVDDRVRQSPTMINEEDVYSQHSQHKKHKKHDQNHEEKKAEEESESELFVDCSSGEDRTNGV</sequence>
<feature type="compositionally biased region" description="Basic residues" evidence="1">
    <location>
        <begin position="159"/>
        <end position="168"/>
    </location>
</feature>
<keyword evidence="3" id="KW-1185">Reference proteome</keyword>
<evidence type="ECO:0000256" key="1">
    <source>
        <dbReference type="SAM" id="MobiDB-lite"/>
    </source>
</evidence>
<feature type="region of interest" description="Disordered" evidence="1">
    <location>
        <begin position="51"/>
        <end position="71"/>
    </location>
</feature>
<name>A0A821I0Y8_9BILA</name>
<comment type="caution">
    <text evidence="2">The sequence shown here is derived from an EMBL/GenBank/DDBJ whole genome shotgun (WGS) entry which is preliminary data.</text>
</comment>
<feature type="compositionally biased region" description="Basic and acidic residues" evidence="1">
    <location>
        <begin position="60"/>
        <end position="71"/>
    </location>
</feature>
<organism evidence="2 3">
    <name type="scientific">Rotaria socialis</name>
    <dbReference type="NCBI Taxonomy" id="392032"/>
    <lineage>
        <taxon>Eukaryota</taxon>
        <taxon>Metazoa</taxon>
        <taxon>Spiralia</taxon>
        <taxon>Gnathifera</taxon>
        <taxon>Rotifera</taxon>
        <taxon>Eurotatoria</taxon>
        <taxon>Bdelloidea</taxon>
        <taxon>Philodinida</taxon>
        <taxon>Philodinidae</taxon>
        <taxon>Rotaria</taxon>
    </lineage>
</organism>
<proteinExistence type="predicted"/>
<feature type="non-terminal residue" evidence="2">
    <location>
        <position position="198"/>
    </location>
</feature>